<protein>
    <submittedName>
        <fullName evidence="1">Uncharacterized protein</fullName>
    </submittedName>
</protein>
<reference evidence="1 2" key="1">
    <citation type="submission" date="2019-07" db="EMBL/GenBank/DDBJ databases">
        <title>Hymenobacter sp. straun FUR1 Genome sequencing and assembly.</title>
        <authorList>
            <person name="Chhetri G."/>
        </authorList>
    </citation>
    <scope>NUCLEOTIDE SEQUENCE [LARGE SCALE GENOMIC DNA]</scope>
    <source>
        <strain evidence="1 2">Fur1</strain>
    </source>
</reference>
<name>A0A558BJS0_9BACT</name>
<keyword evidence="2" id="KW-1185">Reference proteome</keyword>
<dbReference type="Proteomes" id="UP000317624">
    <property type="component" value="Unassembled WGS sequence"/>
</dbReference>
<dbReference type="RefSeq" id="WP_144853363.1">
    <property type="nucleotide sequence ID" value="NZ_VMRJ01000009.1"/>
</dbReference>
<accession>A0A558BJS0</accession>
<dbReference type="EMBL" id="VMRJ01000009">
    <property type="protein sequence ID" value="TVT36735.1"/>
    <property type="molecule type" value="Genomic_DNA"/>
</dbReference>
<organism evidence="1 2">
    <name type="scientific">Hymenobacter setariae</name>
    <dbReference type="NCBI Taxonomy" id="2594794"/>
    <lineage>
        <taxon>Bacteria</taxon>
        <taxon>Pseudomonadati</taxon>
        <taxon>Bacteroidota</taxon>
        <taxon>Cytophagia</taxon>
        <taxon>Cytophagales</taxon>
        <taxon>Hymenobacteraceae</taxon>
        <taxon>Hymenobacter</taxon>
    </lineage>
</organism>
<sequence length="120" mass="13649">MEKEERRQEVAPLGFPDFSLTVPYADALYYVQRRLGMFGRGDLKPFCEAQQLTYTNVVGLKNGTLKRQEPRLVQRLLRSFDVPAEVLRFPPDSPGGSFLLPDAGILTTFQSQIAYFKTCE</sequence>
<gene>
    <name evidence="1" type="ORF">FNT36_24800</name>
</gene>
<evidence type="ECO:0000313" key="2">
    <source>
        <dbReference type="Proteomes" id="UP000317624"/>
    </source>
</evidence>
<evidence type="ECO:0000313" key="1">
    <source>
        <dbReference type="EMBL" id="TVT36735.1"/>
    </source>
</evidence>
<proteinExistence type="predicted"/>
<dbReference type="AlphaFoldDB" id="A0A558BJS0"/>
<dbReference type="OrthoDB" id="893301at2"/>
<comment type="caution">
    <text evidence="1">The sequence shown here is derived from an EMBL/GenBank/DDBJ whole genome shotgun (WGS) entry which is preliminary data.</text>
</comment>